<dbReference type="Gene3D" id="1.20.1250.20">
    <property type="entry name" value="MFS general substrate transporter like domains"/>
    <property type="match status" value="1"/>
</dbReference>
<dbReference type="Pfam" id="PF07690">
    <property type="entry name" value="MFS_1"/>
    <property type="match status" value="1"/>
</dbReference>
<organism evidence="8 9">
    <name type="scientific">Rickenella mellea</name>
    <dbReference type="NCBI Taxonomy" id="50990"/>
    <lineage>
        <taxon>Eukaryota</taxon>
        <taxon>Fungi</taxon>
        <taxon>Dikarya</taxon>
        <taxon>Basidiomycota</taxon>
        <taxon>Agaricomycotina</taxon>
        <taxon>Agaricomycetes</taxon>
        <taxon>Hymenochaetales</taxon>
        <taxon>Rickenellaceae</taxon>
        <taxon>Rickenella</taxon>
    </lineage>
</organism>
<dbReference type="PROSITE" id="PS50850">
    <property type="entry name" value="MFS"/>
    <property type="match status" value="1"/>
</dbReference>
<feature type="transmembrane region" description="Helical" evidence="6">
    <location>
        <begin position="365"/>
        <end position="385"/>
    </location>
</feature>
<dbReference type="STRING" id="50990.A0A4Y7PTP0"/>
<feature type="transmembrane region" description="Helical" evidence="6">
    <location>
        <begin position="394"/>
        <end position="411"/>
    </location>
</feature>
<feature type="transmembrane region" description="Helical" evidence="6">
    <location>
        <begin position="130"/>
        <end position="156"/>
    </location>
</feature>
<sequence>MHNEKEPAVPEPSQKDEEHSEETAEAPVPEGSQPADPEKGVHDNTPGAKWKDSEVQTLPHNNMYLVVPGLVLSYAVFLAALDQTIVAIALPIIIRDIGGQSGYSWVGSAYLLSLSPLYGKLSVIIGRKPVLFFAIGTFLFGSAMCGAAQSIAWLAVCRGVQGIGGGGIMGMIMIIIADITTLEERGKFGGMVGATFGKFSHRIASVVGPLIGGALSDHVSWRWCFWINLPTGGAAGLVLFFFLHMNPIERKTVRQVASTFDFLGLFLIMSGIVCFLVGFSASQTSWSSAETISTLVVGSVLLVAGAINEVYTSKDPVIPPRLFKTRTTAGVLIITFLHAVTFFCASFYIPVYFQSLGSSATHAAIQQMPFSLVASALAVISGAIVSKTGQYRPVMWWGCAIMTLGYGLMIMLDEKSTRAQQEIIILIPALGIGCLFLAPMIALQAAMPLKDIPTATATFGLVRTLGGTVGISIGDTIISSQLRRRLPKIQGYQASDTLTNNISGLSRIQPIELRNQVLHAYSKSIATIWYVIKLLLT</sequence>
<feature type="transmembrane region" description="Helical" evidence="6">
    <location>
        <begin position="162"/>
        <end position="182"/>
    </location>
</feature>
<feature type="transmembrane region" description="Helical" evidence="6">
    <location>
        <begin position="423"/>
        <end position="443"/>
    </location>
</feature>
<feature type="transmembrane region" description="Helical" evidence="6">
    <location>
        <begin position="331"/>
        <end position="353"/>
    </location>
</feature>
<dbReference type="Proteomes" id="UP000294933">
    <property type="component" value="Unassembled WGS sequence"/>
</dbReference>
<dbReference type="AlphaFoldDB" id="A0A4Y7PTP0"/>
<feature type="region of interest" description="Disordered" evidence="5">
    <location>
        <begin position="1"/>
        <end position="52"/>
    </location>
</feature>
<keyword evidence="3 6" id="KW-1133">Transmembrane helix</keyword>
<gene>
    <name evidence="8" type="ORF">BD410DRAFT_728152</name>
</gene>
<feature type="transmembrane region" description="Helical" evidence="6">
    <location>
        <begin position="71"/>
        <end position="94"/>
    </location>
</feature>
<dbReference type="SUPFAM" id="SSF103473">
    <property type="entry name" value="MFS general substrate transporter"/>
    <property type="match status" value="1"/>
</dbReference>
<evidence type="ECO:0000256" key="6">
    <source>
        <dbReference type="SAM" id="Phobius"/>
    </source>
</evidence>
<keyword evidence="4 6" id="KW-0472">Membrane</keyword>
<dbReference type="OrthoDB" id="10021397at2759"/>
<dbReference type="PANTHER" id="PTHR23501">
    <property type="entry name" value="MAJOR FACILITATOR SUPERFAMILY"/>
    <property type="match status" value="1"/>
</dbReference>
<evidence type="ECO:0000256" key="4">
    <source>
        <dbReference type="ARBA" id="ARBA00023136"/>
    </source>
</evidence>
<name>A0A4Y7PTP0_9AGAM</name>
<dbReference type="EMBL" id="ML170204">
    <property type="protein sequence ID" value="TDL18787.1"/>
    <property type="molecule type" value="Genomic_DNA"/>
</dbReference>
<evidence type="ECO:0000256" key="5">
    <source>
        <dbReference type="SAM" id="MobiDB-lite"/>
    </source>
</evidence>
<reference evidence="8 9" key="1">
    <citation type="submission" date="2018-06" db="EMBL/GenBank/DDBJ databases">
        <title>A transcriptomic atlas of mushroom development highlights an independent origin of complex multicellularity.</title>
        <authorList>
            <consortium name="DOE Joint Genome Institute"/>
            <person name="Krizsan K."/>
            <person name="Almasi E."/>
            <person name="Merenyi Z."/>
            <person name="Sahu N."/>
            <person name="Viragh M."/>
            <person name="Koszo T."/>
            <person name="Mondo S."/>
            <person name="Kiss B."/>
            <person name="Balint B."/>
            <person name="Kues U."/>
            <person name="Barry K."/>
            <person name="Hegedus J.C."/>
            <person name="Henrissat B."/>
            <person name="Johnson J."/>
            <person name="Lipzen A."/>
            <person name="Ohm R."/>
            <person name="Nagy I."/>
            <person name="Pangilinan J."/>
            <person name="Yan J."/>
            <person name="Xiong Y."/>
            <person name="Grigoriev I.V."/>
            <person name="Hibbett D.S."/>
            <person name="Nagy L.G."/>
        </authorList>
    </citation>
    <scope>NUCLEOTIDE SEQUENCE [LARGE SCALE GENOMIC DNA]</scope>
    <source>
        <strain evidence="8 9">SZMC22713</strain>
    </source>
</reference>
<dbReference type="CDD" id="cd17502">
    <property type="entry name" value="MFS_Azr1_MDR_like"/>
    <property type="match status" value="1"/>
</dbReference>
<evidence type="ECO:0000259" key="7">
    <source>
        <dbReference type="PROSITE" id="PS50850"/>
    </source>
</evidence>
<evidence type="ECO:0000256" key="3">
    <source>
        <dbReference type="ARBA" id="ARBA00022989"/>
    </source>
</evidence>
<feature type="transmembrane region" description="Helical" evidence="6">
    <location>
        <begin position="100"/>
        <end position="118"/>
    </location>
</feature>
<evidence type="ECO:0000256" key="1">
    <source>
        <dbReference type="ARBA" id="ARBA00004141"/>
    </source>
</evidence>
<dbReference type="InterPro" id="IPR011701">
    <property type="entry name" value="MFS"/>
</dbReference>
<comment type="subcellular location">
    <subcellularLocation>
        <location evidence="1">Membrane</location>
        <topology evidence="1">Multi-pass membrane protein</topology>
    </subcellularLocation>
</comment>
<dbReference type="Gene3D" id="1.20.1720.10">
    <property type="entry name" value="Multidrug resistance protein D"/>
    <property type="match status" value="1"/>
</dbReference>
<feature type="domain" description="Major facilitator superfamily (MFS) profile" evidence="7">
    <location>
        <begin position="68"/>
        <end position="537"/>
    </location>
</feature>
<keyword evidence="2 6" id="KW-0812">Transmembrane</keyword>
<evidence type="ECO:0000256" key="2">
    <source>
        <dbReference type="ARBA" id="ARBA00022692"/>
    </source>
</evidence>
<proteinExistence type="predicted"/>
<keyword evidence="9" id="KW-1185">Reference proteome</keyword>
<dbReference type="InterPro" id="IPR036259">
    <property type="entry name" value="MFS_trans_sf"/>
</dbReference>
<feature type="compositionally biased region" description="Basic and acidic residues" evidence="5">
    <location>
        <begin position="1"/>
        <end position="22"/>
    </location>
</feature>
<feature type="transmembrane region" description="Helical" evidence="6">
    <location>
        <begin position="291"/>
        <end position="311"/>
    </location>
</feature>
<dbReference type="GO" id="GO:0022857">
    <property type="term" value="F:transmembrane transporter activity"/>
    <property type="evidence" value="ECO:0007669"/>
    <property type="project" value="InterPro"/>
</dbReference>
<dbReference type="InterPro" id="IPR020846">
    <property type="entry name" value="MFS_dom"/>
</dbReference>
<feature type="transmembrane region" description="Helical" evidence="6">
    <location>
        <begin position="256"/>
        <end position="279"/>
    </location>
</feature>
<feature type="transmembrane region" description="Helical" evidence="6">
    <location>
        <begin position="225"/>
        <end position="244"/>
    </location>
</feature>
<dbReference type="VEuPathDB" id="FungiDB:BD410DRAFT_728152"/>
<accession>A0A4Y7PTP0</accession>
<evidence type="ECO:0000313" key="9">
    <source>
        <dbReference type="Proteomes" id="UP000294933"/>
    </source>
</evidence>
<protein>
    <submittedName>
        <fullName evidence="8">MFS general substrate transporter</fullName>
    </submittedName>
</protein>
<evidence type="ECO:0000313" key="8">
    <source>
        <dbReference type="EMBL" id="TDL18787.1"/>
    </source>
</evidence>
<dbReference type="GO" id="GO:0005886">
    <property type="term" value="C:plasma membrane"/>
    <property type="evidence" value="ECO:0007669"/>
    <property type="project" value="TreeGrafter"/>
</dbReference>
<dbReference type="PANTHER" id="PTHR23501:SF102">
    <property type="entry name" value="DRUG TRANSPORTER, PUTATIVE (AFU_ORTHOLOGUE AFUA_3G08530)-RELATED"/>
    <property type="match status" value="1"/>
</dbReference>